<reference evidence="2 3" key="1">
    <citation type="submission" date="2019-03" db="EMBL/GenBank/DDBJ databases">
        <title>Alkanindiges illinoisensis: a potential pathogenic isolated from ascites of a gastric cancer patient with abdominal metastasis.</title>
        <authorList>
            <person name="Hu X."/>
            <person name="Yang B."/>
            <person name="Yan X."/>
            <person name="Lin L."/>
            <person name="Zhao H."/>
            <person name="Zhou F."/>
            <person name="Su B."/>
            <person name="Chen J."/>
            <person name="Rui Y."/>
            <person name="Wang Q."/>
            <person name="Zheng L."/>
        </authorList>
    </citation>
    <scope>NUCLEOTIDE SEQUENCE [LARGE SCALE GENOMIC DNA]</scope>
    <source>
        <strain evidence="2 3">NFYY 23406</strain>
    </source>
</reference>
<dbReference type="RefSeq" id="WP_134244627.1">
    <property type="nucleotide sequence ID" value="NZ_SNTY01000033.1"/>
</dbReference>
<protein>
    <submittedName>
        <fullName evidence="2">Uncharacterized protein</fullName>
    </submittedName>
</protein>
<evidence type="ECO:0000313" key="2">
    <source>
        <dbReference type="EMBL" id="TEU25858.1"/>
    </source>
</evidence>
<accession>A0A4Y7XBG5</accession>
<evidence type="ECO:0000313" key="3">
    <source>
        <dbReference type="Proteomes" id="UP000297834"/>
    </source>
</evidence>
<dbReference type="Proteomes" id="UP000297834">
    <property type="component" value="Unassembled WGS sequence"/>
</dbReference>
<feature type="compositionally biased region" description="Low complexity" evidence="1">
    <location>
        <begin position="75"/>
        <end position="87"/>
    </location>
</feature>
<keyword evidence="3" id="KW-1185">Reference proteome</keyword>
<gene>
    <name evidence="2" type="ORF">E2B99_08815</name>
</gene>
<feature type="region of interest" description="Disordered" evidence="1">
    <location>
        <begin position="38"/>
        <end position="87"/>
    </location>
</feature>
<name>A0A4Y7XBG5_9GAMM</name>
<sequence>MKEGLSYSQFQRISAAKGYTQTARKTLSQLKIAPVASSPDWPLASEGLPKNDVPHNESSPALKKKTGNDSSIKSFNFDPNPNPDNLI</sequence>
<dbReference type="OrthoDB" id="9875043at2"/>
<comment type="caution">
    <text evidence="2">The sequence shown here is derived from an EMBL/GenBank/DDBJ whole genome shotgun (WGS) entry which is preliminary data.</text>
</comment>
<organism evidence="2 3">
    <name type="scientific">Alkanindiges illinoisensis</name>
    <dbReference type="NCBI Taxonomy" id="197183"/>
    <lineage>
        <taxon>Bacteria</taxon>
        <taxon>Pseudomonadati</taxon>
        <taxon>Pseudomonadota</taxon>
        <taxon>Gammaproteobacteria</taxon>
        <taxon>Moraxellales</taxon>
        <taxon>Moraxellaceae</taxon>
        <taxon>Alkanindiges</taxon>
    </lineage>
</organism>
<dbReference type="AlphaFoldDB" id="A0A4Y7XBG5"/>
<dbReference type="EMBL" id="SNTY01000033">
    <property type="protein sequence ID" value="TEU25858.1"/>
    <property type="molecule type" value="Genomic_DNA"/>
</dbReference>
<evidence type="ECO:0000256" key="1">
    <source>
        <dbReference type="SAM" id="MobiDB-lite"/>
    </source>
</evidence>
<proteinExistence type="predicted"/>
<dbReference type="STRING" id="1120977.GCA_000619845_02858"/>